<dbReference type="RefSeq" id="WP_261597001.1">
    <property type="nucleotide sequence ID" value="NZ_VHLL01000002.1"/>
</dbReference>
<proteinExistence type="predicted"/>
<accession>A0A9E4ZHS9</accession>
<name>A0A9E4ZHS9_9EURY</name>
<feature type="transmembrane region" description="Helical" evidence="1">
    <location>
        <begin position="25"/>
        <end position="47"/>
    </location>
</feature>
<sequence length="218" mass="24311">MGKARKWENRGYYQVKRRSPRAKDYALKVLVGLLILGGLIWVSHFGIPVELSETVAEVSSSFEVKPVNTGDIEKAILYYTNKERKNHGVSALNWDDGLAVVARDHSQDMAENNFFAHDNLRGEDPTARAKCHGYPTHKELGGGWYSDGIAENIGKMPTGNVVGIGHVARDADEIARVQVTSWMQSPGHMRNILDPDYSRLGVGVAYDGVYYISTQNFW</sequence>
<dbReference type="PANTHER" id="PTHR31157">
    <property type="entry name" value="SCP DOMAIN-CONTAINING PROTEIN"/>
    <property type="match status" value="1"/>
</dbReference>
<gene>
    <name evidence="3" type="ORF">FKB36_05375</name>
</gene>
<dbReference type="PANTHER" id="PTHR31157:SF1">
    <property type="entry name" value="SCP DOMAIN-CONTAINING PROTEIN"/>
    <property type="match status" value="1"/>
</dbReference>
<keyword evidence="1" id="KW-0812">Transmembrane</keyword>
<dbReference type="Gene3D" id="3.40.33.10">
    <property type="entry name" value="CAP"/>
    <property type="match status" value="1"/>
</dbReference>
<evidence type="ECO:0000259" key="2">
    <source>
        <dbReference type="Pfam" id="PF00188"/>
    </source>
</evidence>
<dbReference type="AlphaFoldDB" id="A0A9E4ZHS9"/>
<organism evidence="3 4">
    <name type="scientific">Methanoculleus formosensis</name>
    <dbReference type="NCBI Taxonomy" id="2590886"/>
    <lineage>
        <taxon>Archaea</taxon>
        <taxon>Methanobacteriati</taxon>
        <taxon>Methanobacteriota</taxon>
        <taxon>Stenosarchaea group</taxon>
        <taxon>Methanomicrobia</taxon>
        <taxon>Methanomicrobiales</taxon>
        <taxon>Methanomicrobiaceae</taxon>
        <taxon>Methanoculleus</taxon>
    </lineage>
</organism>
<feature type="domain" description="SCP" evidence="2">
    <location>
        <begin position="77"/>
        <end position="217"/>
    </location>
</feature>
<reference evidence="3" key="1">
    <citation type="submission" date="2019-06" db="EMBL/GenBank/DDBJ databases">
        <title>Methanoculleus strain from Tamsui River, Taipei, Taiwan.</title>
        <authorList>
            <person name="You Y.-T."/>
            <person name="Chen S.-C."/>
            <person name="Lai S.-J."/>
            <person name="Lee Y.-C."/>
            <person name="Lai M.-C."/>
        </authorList>
    </citation>
    <scope>NUCLEOTIDE SEQUENCE</scope>
    <source>
        <strain evidence="3">Afa-1</strain>
    </source>
</reference>
<dbReference type="SUPFAM" id="SSF55797">
    <property type="entry name" value="PR-1-like"/>
    <property type="match status" value="1"/>
</dbReference>
<keyword evidence="1" id="KW-1133">Transmembrane helix</keyword>
<evidence type="ECO:0000313" key="3">
    <source>
        <dbReference type="EMBL" id="MCT8336938.1"/>
    </source>
</evidence>
<dbReference type="Pfam" id="PF00188">
    <property type="entry name" value="CAP"/>
    <property type="match status" value="1"/>
</dbReference>
<dbReference type="Proteomes" id="UP001065682">
    <property type="component" value="Unassembled WGS sequence"/>
</dbReference>
<dbReference type="CDD" id="cd05379">
    <property type="entry name" value="CAP_bacterial"/>
    <property type="match status" value="1"/>
</dbReference>
<evidence type="ECO:0000313" key="4">
    <source>
        <dbReference type="Proteomes" id="UP001065682"/>
    </source>
</evidence>
<comment type="caution">
    <text evidence="3">The sequence shown here is derived from an EMBL/GenBank/DDBJ whole genome shotgun (WGS) entry which is preliminary data.</text>
</comment>
<evidence type="ECO:0000256" key="1">
    <source>
        <dbReference type="SAM" id="Phobius"/>
    </source>
</evidence>
<dbReference type="InterPro" id="IPR014044">
    <property type="entry name" value="CAP_dom"/>
</dbReference>
<keyword evidence="1" id="KW-0472">Membrane</keyword>
<protein>
    <submittedName>
        <fullName evidence="3">CAP domain-containing protein</fullName>
    </submittedName>
</protein>
<keyword evidence="4" id="KW-1185">Reference proteome</keyword>
<dbReference type="EMBL" id="VHLL01000002">
    <property type="protein sequence ID" value="MCT8336938.1"/>
    <property type="molecule type" value="Genomic_DNA"/>
</dbReference>
<dbReference type="InterPro" id="IPR035940">
    <property type="entry name" value="CAP_sf"/>
</dbReference>